<dbReference type="Proteomes" id="UP000282574">
    <property type="component" value="Unassembled WGS sequence"/>
</dbReference>
<feature type="compositionally biased region" description="Low complexity" evidence="1">
    <location>
        <begin position="84"/>
        <end position="96"/>
    </location>
</feature>
<evidence type="ECO:0000313" key="4">
    <source>
        <dbReference type="Proteomes" id="UP000282574"/>
    </source>
</evidence>
<feature type="transmembrane region" description="Helical" evidence="2">
    <location>
        <begin position="52"/>
        <end position="73"/>
    </location>
</feature>
<dbReference type="RefSeq" id="WP_106165804.1">
    <property type="nucleotide sequence ID" value="NZ_JAVKZF010000005.1"/>
</dbReference>
<feature type="compositionally biased region" description="Polar residues" evidence="1">
    <location>
        <begin position="252"/>
        <end position="275"/>
    </location>
</feature>
<dbReference type="InterPro" id="IPR005498">
    <property type="entry name" value="T4SS_VirB10/TraB/TrbI"/>
</dbReference>
<reference evidence="3 4" key="1">
    <citation type="journal article" date="2019" name="Genome Biol. Evol.">
        <title>Day and night: Metabolic profiles and evolutionary relationships of six axenic non-marine cyanobacteria.</title>
        <authorList>
            <person name="Will S.E."/>
            <person name="Henke P."/>
            <person name="Boedeker C."/>
            <person name="Huang S."/>
            <person name="Brinkmann H."/>
            <person name="Rohde M."/>
            <person name="Jarek M."/>
            <person name="Friedl T."/>
            <person name="Seufert S."/>
            <person name="Schumacher M."/>
            <person name="Overmann J."/>
            <person name="Neumann-Schaal M."/>
            <person name="Petersen J."/>
        </authorList>
    </citation>
    <scope>NUCLEOTIDE SEQUENCE [LARGE SCALE GENOMIC DNA]</scope>
    <source>
        <strain evidence="3 4">SAG 39.79</strain>
    </source>
</reference>
<keyword evidence="4" id="KW-1185">Reference proteome</keyword>
<keyword evidence="2" id="KW-0472">Membrane</keyword>
<sequence>MDKSKIDEELGYQHDEQAVATASMDEVPLLDAGDRIKPAQVKRQRSFGNKPLPRLILIGTGSFLAMLVVVGFIKGDTNSGGTSQQQPATTNTPPQQESDLAAENAKLKRQLALASQKQQLANLRAQLAKPKPIVTPPSPRLSRIASTRPITASPVRQVMYVPAPKPVITHSQPARPQPATPVPDATPSPDPYQAWSQAATLGRIGSTSATDTSESTSQMQASKIDNSDELNLEGEANISASQPSGGIGEPPSQLTPQAQSPQSSDLSSGNYSNTSPSLIVGTHAAGELETAIAWTGELQNADQRFLIQLKEPLQANDGSIAVPQATKLVARIDSATGNGLLQLSAISQLLQVNGRVVEQPLPPGAILIFSEDGQPLQAKARRRRDLGRDILMPVLAGASNVAGLINSPTSESVYSSGDFYNSTIRRDRRDYLAGFGQGASQSLVSQIQNRNQRLSQDTQSQAPVYQLKQGTSVQIFVNQSFPFER</sequence>
<feature type="region of interest" description="Disordered" evidence="1">
    <location>
        <begin position="205"/>
        <end position="275"/>
    </location>
</feature>
<organism evidence="3 4">
    <name type="scientific">Chroococcidiopsis cubana SAG 39.79</name>
    <dbReference type="NCBI Taxonomy" id="388085"/>
    <lineage>
        <taxon>Bacteria</taxon>
        <taxon>Bacillati</taxon>
        <taxon>Cyanobacteriota</taxon>
        <taxon>Cyanophyceae</taxon>
        <taxon>Chroococcidiopsidales</taxon>
        <taxon>Chroococcidiopsidaceae</taxon>
        <taxon>Chroococcidiopsis</taxon>
    </lineage>
</organism>
<name>A0AB37US17_9CYAN</name>
<proteinExistence type="predicted"/>
<accession>A0AB37US17</accession>
<evidence type="ECO:0000256" key="1">
    <source>
        <dbReference type="SAM" id="MobiDB-lite"/>
    </source>
</evidence>
<dbReference type="EMBL" id="RSCK01000003">
    <property type="protein sequence ID" value="RUT14066.1"/>
    <property type="molecule type" value="Genomic_DNA"/>
</dbReference>
<dbReference type="AlphaFoldDB" id="A0AB37US17"/>
<feature type="compositionally biased region" description="Low complexity" evidence="1">
    <location>
        <begin position="206"/>
        <end position="217"/>
    </location>
</feature>
<evidence type="ECO:0000256" key="2">
    <source>
        <dbReference type="SAM" id="Phobius"/>
    </source>
</evidence>
<feature type="region of interest" description="Disordered" evidence="1">
    <location>
        <begin position="78"/>
        <end position="98"/>
    </location>
</feature>
<gene>
    <name evidence="3" type="ORF">DSM107010_05490</name>
</gene>
<keyword evidence="2" id="KW-0812">Transmembrane</keyword>
<protein>
    <submittedName>
        <fullName evidence="3">Uncharacterized protein</fullName>
    </submittedName>
</protein>
<comment type="caution">
    <text evidence="3">The sequence shown here is derived from an EMBL/GenBank/DDBJ whole genome shotgun (WGS) entry which is preliminary data.</text>
</comment>
<keyword evidence="2" id="KW-1133">Transmembrane helix</keyword>
<evidence type="ECO:0000313" key="3">
    <source>
        <dbReference type="EMBL" id="RUT14066.1"/>
    </source>
</evidence>
<feature type="region of interest" description="Disordered" evidence="1">
    <location>
        <begin position="167"/>
        <end position="193"/>
    </location>
</feature>
<dbReference type="Pfam" id="PF03743">
    <property type="entry name" value="TrbI"/>
    <property type="match status" value="1"/>
</dbReference>
<feature type="compositionally biased region" description="Pro residues" evidence="1">
    <location>
        <begin position="175"/>
        <end position="190"/>
    </location>
</feature>